<name>A0A1F8GSE8_9BACT</name>
<reference evidence="1 2" key="1">
    <citation type="journal article" date="2016" name="Nat. Commun.">
        <title>Thousands of microbial genomes shed light on interconnected biogeochemical processes in an aquifer system.</title>
        <authorList>
            <person name="Anantharaman K."/>
            <person name="Brown C.T."/>
            <person name="Hug L.A."/>
            <person name="Sharon I."/>
            <person name="Castelle C.J."/>
            <person name="Probst A.J."/>
            <person name="Thomas B.C."/>
            <person name="Singh A."/>
            <person name="Wilkins M.J."/>
            <person name="Karaoz U."/>
            <person name="Brodie E.L."/>
            <person name="Williams K.H."/>
            <person name="Hubbard S.S."/>
            <person name="Banfield J.F."/>
        </authorList>
    </citation>
    <scope>NUCLEOTIDE SEQUENCE [LARGE SCALE GENOMIC DNA]</scope>
</reference>
<organism evidence="1 2">
    <name type="scientific">Candidatus Yanofskybacteria bacterium RIFCSPLOWO2_01_FULL_49_25</name>
    <dbReference type="NCBI Taxonomy" id="1802701"/>
    <lineage>
        <taxon>Bacteria</taxon>
        <taxon>Candidatus Yanofskyibacteriota</taxon>
    </lineage>
</organism>
<evidence type="ECO:0000313" key="1">
    <source>
        <dbReference type="EMBL" id="OGN28354.1"/>
    </source>
</evidence>
<sequence length="597" mass="69608">MNPEMKECQNCKKDFIIEPDDFAFYEKIKVPSPTFCPECRMQRRFAWRNERTLHRRKCGLTGKDVITCFSPNSGVTVYDRDEWWSDKWDPLEYGITYDFKVPFFEQFKKLLNTVPMPTVFNGRSTNSNYSNHIGEFKDGYLAFAGWEGENITYASRCNGSKDCMDVFAVSDSQMCYDDVRSVKLYQSFFSLDSEACSNSYFLYDCKACTDCFGCTNLRSKSYYIFNQPYSREEYFEKIKSFDLGSHKNLETMRKKFEELKLGALRKFAHMVNTKNVTGDNVVNAANSQQCFDMINEMKDCKYQVHGGWKLNESYDGYGTGAGAELLYEALDTGAQGSRFFFDLVVWTGHDVQYSYNCQSCENCFGCIGVRSKSYCIFNKQYTKEEYETLVPKIIEHMNAMPYKDKEGREYRYGEFFPIELSPFGYNETIAQDYFPLERSEAQMRGYIWVDKEASEHQPTIKAENLPDHIKDADDAILKEVIECSGCQRVYRIIKRELDFLKRFNIALPRKCFECRHQDRFHQVNFPRLYNRQCQCTGSVTRNAQRVASDQTLQATRYANSSSHLHGDELCPNEFETTYAPDRPEVVYCEACYNAEIV</sequence>
<dbReference type="EMBL" id="MGKP01000020">
    <property type="protein sequence ID" value="OGN28354.1"/>
    <property type="molecule type" value="Genomic_DNA"/>
</dbReference>
<proteinExistence type="predicted"/>
<dbReference type="AlphaFoldDB" id="A0A1F8GSE8"/>
<comment type="caution">
    <text evidence="1">The sequence shown here is derived from an EMBL/GenBank/DDBJ whole genome shotgun (WGS) entry which is preliminary data.</text>
</comment>
<accession>A0A1F8GSE8</accession>
<gene>
    <name evidence="1" type="ORF">A3A33_03855</name>
</gene>
<protein>
    <submittedName>
        <fullName evidence="1">Uncharacterized protein</fullName>
    </submittedName>
</protein>
<dbReference type="Proteomes" id="UP000179047">
    <property type="component" value="Unassembled WGS sequence"/>
</dbReference>
<evidence type="ECO:0000313" key="2">
    <source>
        <dbReference type="Proteomes" id="UP000179047"/>
    </source>
</evidence>